<dbReference type="Proteomes" id="UP000001068">
    <property type="component" value="Chromosome"/>
</dbReference>
<dbReference type="RefSeq" id="WP_013561583.1">
    <property type="nucleotide sequence ID" value="NC_014961.1"/>
</dbReference>
<organism evidence="1 2">
    <name type="scientific">Desulfurococcus mucosus (strain ATCC 35584 / DSM 2162 / JCM 9187 / O7/1)</name>
    <dbReference type="NCBI Taxonomy" id="765177"/>
    <lineage>
        <taxon>Archaea</taxon>
        <taxon>Thermoproteota</taxon>
        <taxon>Thermoprotei</taxon>
        <taxon>Desulfurococcales</taxon>
        <taxon>Desulfurococcaceae</taxon>
        <taxon>Desulfurococcus</taxon>
    </lineage>
</organism>
<dbReference type="STRING" id="765177.Desmu_0042"/>
<gene>
    <name evidence="1" type="ordered locus">Desmu_0042</name>
</gene>
<dbReference type="HOGENOM" id="CLU_2177781_0_0_2"/>
<reference evidence="2" key="1">
    <citation type="submission" date="2010-11" db="EMBL/GenBank/DDBJ databases">
        <title>The complete genome of Desulfurococcus mucosus DSM 2162.</title>
        <authorList>
            <consortium name="US DOE Joint Genome Institute (JGI-PGF)"/>
            <person name="Lucas S."/>
            <person name="Copeland A."/>
            <person name="Lapidus A."/>
            <person name="Bruce D."/>
            <person name="Goodwin L."/>
            <person name="Pitluck S."/>
            <person name="Kyrpides N."/>
            <person name="Mavromatis K."/>
            <person name="Pagani I."/>
            <person name="Ivanova N."/>
            <person name="Ovchinnikova G."/>
            <person name="Chertkov O."/>
            <person name="Held B."/>
            <person name="Brettin T."/>
            <person name="Detter J.C."/>
            <person name="Tapia R."/>
            <person name="Han C."/>
            <person name="Land M."/>
            <person name="Hauser L."/>
            <person name="Markowitz V."/>
            <person name="Cheng J.-F."/>
            <person name="Hugenholtz P."/>
            <person name="Woyke T."/>
            <person name="Wu D."/>
            <person name="Wirth R."/>
            <person name="Bilek Y."/>
            <person name="Hader T."/>
            <person name="Klenk H.-P."/>
            <person name="Eisen J.A."/>
        </authorList>
    </citation>
    <scope>NUCLEOTIDE SEQUENCE [LARGE SCALE GENOMIC DNA]</scope>
    <source>
        <strain evidence="2">ATCC 35584 / DSM 2162 / JCM 9187 / O7/1</strain>
    </source>
</reference>
<sequence>MLRIQYPASMFARDALDAMSTREELAYMLKCVDDDSTGFTLNGLRVLDGSEHLVQALRYCGIVHLILRLLESYGMHTGIPPSGENLITFYTVKSPIAGQGWFNSVEAVP</sequence>
<proteinExistence type="predicted"/>
<evidence type="ECO:0000313" key="1">
    <source>
        <dbReference type="EMBL" id="ADV64361.1"/>
    </source>
</evidence>
<keyword evidence="2" id="KW-1185">Reference proteome</keyword>
<protein>
    <submittedName>
        <fullName evidence="1">Uncharacterized protein</fullName>
    </submittedName>
</protein>
<dbReference type="KEGG" id="dmu:Desmu_0042"/>
<name>E8RAF1_DESM0</name>
<evidence type="ECO:0000313" key="2">
    <source>
        <dbReference type="Proteomes" id="UP000001068"/>
    </source>
</evidence>
<dbReference type="AlphaFoldDB" id="E8RAF1"/>
<dbReference type="eggNOG" id="arCOG12985">
    <property type="taxonomic scope" value="Archaea"/>
</dbReference>
<reference evidence="1 2" key="2">
    <citation type="journal article" date="2011" name="Stand. Genomic Sci.">
        <title>Complete genome sequence of Desulfurococcus mucosus type strain (O7/1).</title>
        <authorList>
            <person name="Wirth R."/>
            <person name="Chertkov O."/>
            <person name="Held B."/>
            <person name="Lapidus A."/>
            <person name="Nolan M."/>
            <person name="Lucas S."/>
            <person name="Hammon N."/>
            <person name="Deshpande S."/>
            <person name="Cheng J.F."/>
            <person name="Tapia R."/>
            <person name="Han C."/>
            <person name="Goodwin L."/>
            <person name="Pitluck S."/>
            <person name="Liolios K."/>
            <person name="Ioanna P."/>
            <person name="Ivanova N."/>
            <person name="Mavromatis K."/>
            <person name="Mikhailova N."/>
            <person name="Pati A."/>
            <person name="Chen A."/>
            <person name="Palaniappan K."/>
            <person name="Land M."/>
            <person name="Hauser L."/>
            <person name="Chang Y.J."/>
            <person name="Jeffries C.D."/>
            <person name="Bilek Y."/>
            <person name="Hader T."/>
            <person name="Rohde M."/>
            <person name="Spring S."/>
            <person name="Sikorski J."/>
            <person name="Goker M."/>
            <person name="Woyke T."/>
            <person name="Bristow J."/>
            <person name="Eisen J.A."/>
            <person name="Markowitz V."/>
            <person name="Hugenholtz P."/>
            <person name="Kyrpides N.C."/>
            <person name="Klenk H.P."/>
        </authorList>
    </citation>
    <scope>NUCLEOTIDE SEQUENCE [LARGE SCALE GENOMIC DNA]</scope>
    <source>
        <strain evidence="2">ATCC 35584 / DSM 2162 / JCM 9187 / O7/1</strain>
    </source>
</reference>
<dbReference type="EMBL" id="CP002363">
    <property type="protein sequence ID" value="ADV64361.1"/>
    <property type="molecule type" value="Genomic_DNA"/>
</dbReference>
<accession>E8RAF1</accession>
<dbReference type="GeneID" id="41351153"/>